<keyword evidence="1" id="KW-1133">Transmembrane helix</keyword>
<dbReference type="EMBL" id="JASBNA010000104">
    <property type="protein sequence ID" value="KAK7676788.1"/>
    <property type="molecule type" value="Genomic_DNA"/>
</dbReference>
<proteinExistence type="predicted"/>
<accession>A0AAW0FGV0</accession>
<reference evidence="2 3" key="1">
    <citation type="submission" date="2022-09" db="EMBL/GenBank/DDBJ databases">
        <authorList>
            <person name="Palmer J.M."/>
        </authorList>
    </citation>
    <scope>NUCLEOTIDE SEQUENCE [LARGE SCALE GENOMIC DNA]</scope>
    <source>
        <strain evidence="2 3">DSM 7382</strain>
    </source>
</reference>
<feature type="transmembrane region" description="Helical" evidence="1">
    <location>
        <begin position="524"/>
        <end position="546"/>
    </location>
</feature>
<protein>
    <recommendedName>
        <fullName evidence="4">WW domain-containing protein</fullName>
    </recommendedName>
</protein>
<evidence type="ECO:0000313" key="2">
    <source>
        <dbReference type="EMBL" id="KAK7676788.1"/>
    </source>
</evidence>
<evidence type="ECO:0000313" key="3">
    <source>
        <dbReference type="Proteomes" id="UP001385951"/>
    </source>
</evidence>
<evidence type="ECO:0000256" key="1">
    <source>
        <dbReference type="SAM" id="Phobius"/>
    </source>
</evidence>
<dbReference type="Proteomes" id="UP001385951">
    <property type="component" value="Unassembled WGS sequence"/>
</dbReference>
<dbReference type="AlphaFoldDB" id="A0AAW0FGV0"/>
<keyword evidence="1" id="KW-0472">Membrane</keyword>
<name>A0AAW0FGV0_9APHY</name>
<feature type="transmembrane region" description="Helical" evidence="1">
    <location>
        <begin position="492"/>
        <end position="512"/>
    </location>
</feature>
<feature type="transmembrane region" description="Helical" evidence="1">
    <location>
        <begin position="440"/>
        <end position="460"/>
    </location>
</feature>
<evidence type="ECO:0008006" key="4">
    <source>
        <dbReference type="Google" id="ProtNLM"/>
    </source>
</evidence>
<keyword evidence="1" id="KW-0812">Transmembrane</keyword>
<sequence>MSESSHATGRSDGRGHLSLEMTVLQRCPSREGDLADLLTTGLREWEPAIDHDRTSGAVQLGQKNAAELEHSVAQLQPQPAELGPKPELVLQAMSPLQLSDWRYDRIRSNYADDEVITTIDPMDFSSERRNIPPGWEPSEHPEGKLYYRHATKHILTHTDIRVETELQELNQAYDMIQDKLRNCVNVPDDIEIILHKTEDSSDTVEYCYYLSSWKNRGITWAKAVHISLLTDNNRDSYCKAHLKHARDWQFWLHIEMFPNHRQIGKALVSELQTMLAYGWIDITTSETSTVPYEEHRILELSRIMDRVKQGPNDGHRTVIIARNMSTISMERFYNHHGQPNARLNRDESVFGNEIHRPRSLTFLCCSPFLFWMPDIYLAELEKIWVDQTVGARPWNKFIGILTKDWKASTTPATLLLTANVGFLAIQTIDKDTQNKSVCQIASYVSIVFSLATYMICQILARQHRTMMGRDEVGEIAQYLQNNNDLYFGLESLAFAFSLPVGCFTWSMLSFLVALSYMCFAHTSIYTQVTVAFSLVFLAVVTCLVLYMDWGLNPATGCKIRGSIKDALRQKLCGISTHRPLGWCWRRRQDAIGEECHMNME</sequence>
<gene>
    <name evidence="2" type="ORF">QCA50_020256</name>
</gene>
<organism evidence="2 3">
    <name type="scientific">Cerrena zonata</name>
    <dbReference type="NCBI Taxonomy" id="2478898"/>
    <lineage>
        <taxon>Eukaryota</taxon>
        <taxon>Fungi</taxon>
        <taxon>Dikarya</taxon>
        <taxon>Basidiomycota</taxon>
        <taxon>Agaricomycotina</taxon>
        <taxon>Agaricomycetes</taxon>
        <taxon>Polyporales</taxon>
        <taxon>Cerrenaceae</taxon>
        <taxon>Cerrena</taxon>
    </lineage>
</organism>
<comment type="caution">
    <text evidence="2">The sequence shown here is derived from an EMBL/GenBank/DDBJ whole genome shotgun (WGS) entry which is preliminary data.</text>
</comment>
<keyword evidence="3" id="KW-1185">Reference proteome</keyword>